<dbReference type="Proteomes" id="UP000765509">
    <property type="component" value="Unassembled WGS sequence"/>
</dbReference>
<dbReference type="AlphaFoldDB" id="A0A9Q3JEQ8"/>
<feature type="compositionally biased region" description="Basic and acidic residues" evidence="1">
    <location>
        <begin position="12"/>
        <end position="26"/>
    </location>
</feature>
<accession>A0A9Q3JEQ8</accession>
<evidence type="ECO:0000256" key="1">
    <source>
        <dbReference type="SAM" id="MobiDB-lite"/>
    </source>
</evidence>
<protein>
    <submittedName>
        <fullName evidence="2">Uncharacterized protein</fullName>
    </submittedName>
</protein>
<dbReference type="EMBL" id="AVOT02070454">
    <property type="protein sequence ID" value="MBW0561057.1"/>
    <property type="molecule type" value="Genomic_DNA"/>
</dbReference>
<evidence type="ECO:0000313" key="3">
    <source>
        <dbReference type="Proteomes" id="UP000765509"/>
    </source>
</evidence>
<organism evidence="2 3">
    <name type="scientific">Austropuccinia psidii MF-1</name>
    <dbReference type="NCBI Taxonomy" id="1389203"/>
    <lineage>
        <taxon>Eukaryota</taxon>
        <taxon>Fungi</taxon>
        <taxon>Dikarya</taxon>
        <taxon>Basidiomycota</taxon>
        <taxon>Pucciniomycotina</taxon>
        <taxon>Pucciniomycetes</taxon>
        <taxon>Pucciniales</taxon>
        <taxon>Sphaerophragmiaceae</taxon>
        <taxon>Austropuccinia</taxon>
    </lineage>
</organism>
<feature type="region of interest" description="Disordered" evidence="1">
    <location>
        <begin position="1"/>
        <end position="53"/>
    </location>
</feature>
<gene>
    <name evidence="2" type="ORF">O181_100772</name>
</gene>
<sequence length="130" mass="14241">MTTSRGSQYFIKSDKSGLKSRIDPSKGKRRGKIPMGTESAQGSAISKRKVPEMPMISEAELELSMSNSNRYKSHSEGSDRNIHEPVQAIFSCVQGQRLGNVSTNPPRSNELLAHPEKVPQIGGNSEILQC</sequence>
<comment type="caution">
    <text evidence="2">The sequence shown here is derived from an EMBL/GenBank/DDBJ whole genome shotgun (WGS) entry which is preliminary data.</text>
</comment>
<keyword evidence="3" id="KW-1185">Reference proteome</keyword>
<reference evidence="2" key="1">
    <citation type="submission" date="2021-03" db="EMBL/GenBank/DDBJ databases">
        <title>Draft genome sequence of rust myrtle Austropuccinia psidii MF-1, a brazilian biotype.</title>
        <authorList>
            <person name="Quecine M.C."/>
            <person name="Pachon D.M.R."/>
            <person name="Bonatelli M.L."/>
            <person name="Correr F.H."/>
            <person name="Franceschini L.M."/>
            <person name="Leite T.F."/>
            <person name="Margarido G.R.A."/>
            <person name="Almeida C.A."/>
            <person name="Ferrarezi J.A."/>
            <person name="Labate C.A."/>
        </authorList>
    </citation>
    <scope>NUCLEOTIDE SEQUENCE</scope>
    <source>
        <strain evidence="2">MF-1</strain>
    </source>
</reference>
<evidence type="ECO:0000313" key="2">
    <source>
        <dbReference type="EMBL" id="MBW0561057.1"/>
    </source>
</evidence>
<name>A0A9Q3JEQ8_9BASI</name>
<proteinExistence type="predicted"/>